<gene>
    <name evidence="1" type="ORF">NAT47_10770</name>
</gene>
<reference evidence="1 2" key="1">
    <citation type="submission" date="2022-05" db="EMBL/GenBank/DDBJ databases">
        <title>Flavobacterium sp., isolated from activated sludge.</title>
        <authorList>
            <person name="Ran Q."/>
        </authorList>
    </citation>
    <scope>NUCLEOTIDE SEQUENCE [LARGE SCALE GENOMIC DNA]</scope>
    <source>
        <strain evidence="1 2">HXWNR69</strain>
    </source>
</reference>
<dbReference type="Proteomes" id="UP001203342">
    <property type="component" value="Unassembled WGS sequence"/>
</dbReference>
<protein>
    <recommendedName>
        <fullName evidence="3">Gliding motility-associated C-terminal domain-containing protein</fullName>
    </recommendedName>
</protein>
<comment type="caution">
    <text evidence="1">The sequence shown here is derived from an EMBL/GenBank/DDBJ whole genome shotgun (WGS) entry which is preliminary data.</text>
</comment>
<feature type="non-terminal residue" evidence="1">
    <location>
        <position position="1776"/>
    </location>
</feature>
<name>A0ABT0TIT1_9FLAO</name>
<organism evidence="1 2">
    <name type="scientific">Flavobacterium fragile</name>
    <dbReference type="NCBI Taxonomy" id="2949085"/>
    <lineage>
        <taxon>Bacteria</taxon>
        <taxon>Pseudomonadati</taxon>
        <taxon>Bacteroidota</taxon>
        <taxon>Flavobacteriia</taxon>
        <taxon>Flavobacteriales</taxon>
        <taxon>Flavobacteriaceae</taxon>
        <taxon>Flavobacterium</taxon>
    </lineage>
</organism>
<proteinExistence type="predicted"/>
<evidence type="ECO:0000313" key="1">
    <source>
        <dbReference type="EMBL" id="MCL9770901.1"/>
    </source>
</evidence>
<evidence type="ECO:0000313" key="2">
    <source>
        <dbReference type="Proteomes" id="UP001203342"/>
    </source>
</evidence>
<keyword evidence="2" id="KW-1185">Reference proteome</keyword>
<sequence length="1776" mass="184168">MIENYFTSSLIKSNGKLREWFVANVKLVLVYLLVLHSGASFSQCNSETPVPFIDSTFGNLTATGSTSGICLFCSASNPGRLVDSDLNNFATASLPIGVGGSVEFRVTDTNTDYSAGKFVGYRIAPTGALTLDVLGSISIRTYLNGALKETSSGSSLLGVGLLNGTGDYVVGFTTTQDFDAIEISVGGLVGLLNSIDVYYPVIREYCAGPALDCNTYTALNLPLFPVSIEPSHTGVSGVSVATISDVDNVISSSVSDFATISFTLGVAGSASISVKDQLTNYPAGTYAGYEIENSSLVNLSALGNFSLTTYLEGVQQEVFSGNNLLVNVPLLNNTGRFKVGFVSSQSFDEVRFSINQVVGLNLGDTKVYGSIFEKFCAGPALDCNTQTAVSAPTYPVFIDGANTGIDGLVCASCSVTDTENIIDENPSNYAQINLLLSVGNSGSIAVKDQITDYPAGTFAGFTIENPALLNVNALDAITIRTYLNGVLQETKSGTSGLATVGTDLLVGTSKQTIGFISSTAFDEVKITVTNLLTVSLGSVNVYEAVFQKYCPATIECNKSYALINPAFPVTIDGTKTGIEGAVCVACAVNNANNVLTPNTTDYASIAITAGVASTASLAVVDQLSTYPAGTFAGFTINNVSNLVELDLLNSITISTYLDGILRETKNGSQLLGLTLAIPILGTGTGVYNVGFKTALPFDEVRITVGSLVGVINNIDVYGAFIETSATSGGSLVCATIVANDENGVPANGTTGATAYSNILANDTLNGVAVDPNEVVITQVSSSSPNIYLLGTDVMVAPNTPIGNYTLTYRICEVINPSNCSTATVNVLVSSGTLECNSEVPIPFTSNTFDAISATTSTTGICVPGVCGVSNINAIADANLINYATVTTAIGLGVTHNLRVTDANTDYDAGLFVGYRIAPTNGLLSLDLINSMTMRTYLDGVLRETSAGADLLNLNLLGDPTNFVVGFNTTQSFDAIEISFSSLAGVITSTNVYYPVIRNYCAGPALDCNTNTALNLPVFPVSIEGNRTGISGIGLGTVSNTENVISADASDYATINLTAGVLASGSISVKDQITNYPSGTFAGFEVENPLFVDLSLLGNITLTTYLDGVQAEQFSGNNLLLNAPVLSTAGRHKVGFVSTQSFDEVRLSINQVVGVDLGSTKVFNTVFQKFCVGSDLSCNTPAVLSSPAYPLYINGKNTGYDGLICALCSVTNTENLIDSNPNNFATINLTASVGSTGSISVKDQITDYPAGYFAGFDIENPSLLSVDALNAIQVVTYLNGTLQESKSGSGALIAVGTDLLQGGSRRTIGFVTTQSFDEIQLVLTNTALVTLGSTQVYAPIFEKFCAATITCDQTYAWTNPNFPVTIDTAQSGIFGVACVDCKVDNAQNVLSSNTTDYANIYLSVGVAATGSIAVHDNLYTYPVGTFAGFTIKDLNNIIELDLLNSITISTYDNGVLKETKSGAQLLNLSLIAPILGNEPGLYNIGFYATSSFDEIRISVISLVGAINNINVYGAFVDTTNSNDGPGGTLNCLSLIDAVADIAGPINGTSGSINVVNVLTNDTLNGVAVVPSDVILTTVTPNSNLVLNPDGSVDVLPNTPAGTYTLTYQICEVLNSTNCDTAVVTVTVTSGTIDAVNDAGTPVNGFVGGTAVANVLANDTLNGTPVNSSDVTTTFVSSTNVGVTLSGTSVQVAPGTPAGTYTLTYQICEVLNPTNCDTATVSVTVTTAPIDAINDAGTLINGFVGGTAVANVLANDTLNGTPVNSSDVTTTFVSSTNV</sequence>
<accession>A0ABT0TIT1</accession>
<dbReference type="EMBL" id="JAMLJN010000009">
    <property type="protein sequence ID" value="MCL9770901.1"/>
    <property type="molecule type" value="Genomic_DNA"/>
</dbReference>
<evidence type="ECO:0008006" key="3">
    <source>
        <dbReference type="Google" id="ProtNLM"/>
    </source>
</evidence>
<dbReference type="RefSeq" id="WP_408610609.1">
    <property type="nucleotide sequence ID" value="NZ_JAMLJN010000009.1"/>
</dbReference>